<organism evidence="1 2">
    <name type="scientific">Limnoglobus roseus</name>
    <dbReference type="NCBI Taxonomy" id="2598579"/>
    <lineage>
        <taxon>Bacteria</taxon>
        <taxon>Pseudomonadati</taxon>
        <taxon>Planctomycetota</taxon>
        <taxon>Planctomycetia</taxon>
        <taxon>Gemmatales</taxon>
        <taxon>Gemmataceae</taxon>
        <taxon>Limnoglobus</taxon>
    </lineage>
</organism>
<proteinExistence type="predicted"/>
<name>A0A5C1AP88_9BACT</name>
<accession>A0A5C1AP88</accession>
<dbReference type="SUPFAM" id="SSF88946">
    <property type="entry name" value="Sigma2 domain of RNA polymerase sigma factors"/>
    <property type="match status" value="1"/>
</dbReference>
<dbReference type="AlphaFoldDB" id="A0A5C1AP88"/>
<reference evidence="2" key="1">
    <citation type="submission" date="2019-08" db="EMBL/GenBank/DDBJ databases">
        <title>Limnoglobus roseus gen. nov., sp. nov., a novel freshwater planctomycete with a giant genome from the family Gemmataceae.</title>
        <authorList>
            <person name="Kulichevskaya I.S."/>
            <person name="Naumoff D.G."/>
            <person name="Miroshnikov K."/>
            <person name="Ivanova A."/>
            <person name="Philippov D.A."/>
            <person name="Hakobyan A."/>
            <person name="Rijpstra I.C."/>
            <person name="Sinninghe Damste J.S."/>
            <person name="Liesack W."/>
            <person name="Dedysh S.N."/>
        </authorList>
    </citation>
    <scope>NUCLEOTIDE SEQUENCE [LARGE SCALE GENOMIC DNA]</scope>
    <source>
        <strain evidence="2">PX52</strain>
    </source>
</reference>
<sequence>MPPGKTKAEVLAAIEKVIGILAESFAFGHFDVDDIKQEGRVFALLALGREKYDLARPLENFLYRHVKNRFINLKRNKFRRTDAPCKACHTGNPCGGPNQFCPPYAAWLKRNEAKACLSRRLDITRVSGDREGSVRVTDAGQAAVETDELVARIRQRLPVELQGAFLKLREGAPVPKPQRDAVQAAVREILDGPVVDETL</sequence>
<protein>
    <submittedName>
        <fullName evidence="1">Uncharacterized protein</fullName>
    </submittedName>
</protein>
<dbReference type="Proteomes" id="UP000324974">
    <property type="component" value="Chromosome"/>
</dbReference>
<dbReference type="GO" id="GO:0006352">
    <property type="term" value="P:DNA-templated transcription initiation"/>
    <property type="evidence" value="ECO:0007669"/>
    <property type="project" value="InterPro"/>
</dbReference>
<evidence type="ECO:0000313" key="2">
    <source>
        <dbReference type="Proteomes" id="UP000324974"/>
    </source>
</evidence>
<dbReference type="EMBL" id="CP042425">
    <property type="protein sequence ID" value="QEL19562.1"/>
    <property type="molecule type" value="Genomic_DNA"/>
</dbReference>
<dbReference type="GO" id="GO:0003700">
    <property type="term" value="F:DNA-binding transcription factor activity"/>
    <property type="evidence" value="ECO:0007669"/>
    <property type="project" value="InterPro"/>
</dbReference>
<dbReference type="OrthoDB" id="280845at2"/>
<dbReference type="RefSeq" id="WP_149113938.1">
    <property type="nucleotide sequence ID" value="NZ_CP042425.1"/>
</dbReference>
<keyword evidence="2" id="KW-1185">Reference proteome</keyword>
<dbReference type="InterPro" id="IPR013325">
    <property type="entry name" value="RNA_pol_sigma_r2"/>
</dbReference>
<gene>
    <name evidence="1" type="ORF">PX52LOC_06638</name>
</gene>
<dbReference type="KEGG" id="lrs:PX52LOC_06638"/>
<evidence type="ECO:0000313" key="1">
    <source>
        <dbReference type="EMBL" id="QEL19562.1"/>
    </source>
</evidence>